<gene>
    <name evidence="1" type="ORF">PsorP6_007001</name>
</gene>
<evidence type="ECO:0000313" key="2">
    <source>
        <dbReference type="Proteomes" id="UP001163321"/>
    </source>
</evidence>
<sequence length="59" mass="6843">MYNKVKKSIQVQYEKDELYAAILKNKKHDSRFENIGGLIFLKTKDKTSVSALEQQETPP</sequence>
<proteinExistence type="predicted"/>
<dbReference type="Proteomes" id="UP001163321">
    <property type="component" value="Chromosome 3"/>
</dbReference>
<protein>
    <submittedName>
        <fullName evidence="1">Uncharacterized protein</fullName>
    </submittedName>
</protein>
<keyword evidence="2" id="KW-1185">Reference proteome</keyword>
<organism evidence="1 2">
    <name type="scientific">Peronosclerospora sorghi</name>
    <dbReference type="NCBI Taxonomy" id="230839"/>
    <lineage>
        <taxon>Eukaryota</taxon>
        <taxon>Sar</taxon>
        <taxon>Stramenopiles</taxon>
        <taxon>Oomycota</taxon>
        <taxon>Peronosporomycetes</taxon>
        <taxon>Peronosporales</taxon>
        <taxon>Peronosporaceae</taxon>
        <taxon>Peronosclerospora</taxon>
    </lineage>
</organism>
<accession>A0ACC0WA45</accession>
<reference evidence="1 2" key="1">
    <citation type="journal article" date="2022" name="bioRxiv">
        <title>The genome of the oomycete Peronosclerospora sorghi, a cosmopolitan pathogen of maize and sorghum, is inflated with dispersed pseudogenes.</title>
        <authorList>
            <person name="Fletcher K."/>
            <person name="Martin F."/>
            <person name="Isakeit T."/>
            <person name="Cavanaugh K."/>
            <person name="Magill C."/>
            <person name="Michelmore R."/>
        </authorList>
    </citation>
    <scope>NUCLEOTIDE SEQUENCE [LARGE SCALE GENOMIC DNA]</scope>
    <source>
        <strain evidence="1">P6</strain>
    </source>
</reference>
<comment type="caution">
    <text evidence="1">The sequence shown here is derived from an EMBL/GenBank/DDBJ whole genome shotgun (WGS) entry which is preliminary data.</text>
</comment>
<evidence type="ECO:0000313" key="1">
    <source>
        <dbReference type="EMBL" id="KAI9914959.1"/>
    </source>
</evidence>
<dbReference type="EMBL" id="CM047582">
    <property type="protein sequence ID" value="KAI9914959.1"/>
    <property type="molecule type" value="Genomic_DNA"/>
</dbReference>
<name>A0ACC0WA45_9STRA</name>